<dbReference type="PATRIC" id="fig|1379870.5.peg.2818"/>
<dbReference type="HOGENOM" id="CLU_2467465_0_0_10"/>
<dbReference type="OrthoDB" id="965872at2"/>
<keyword evidence="1" id="KW-0472">Membrane</keyword>
<keyword evidence="3" id="KW-1185">Reference proteome</keyword>
<feature type="transmembrane region" description="Helical" evidence="1">
    <location>
        <begin position="36"/>
        <end position="65"/>
    </location>
</feature>
<organism evidence="2 3">
    <name type="scientific">Spirosoma radiotolerans</name>
    <dbReference type="NCBI Taxonomy" id="1379870"/>
    <lineage>
        <taxon>Bacteria</taxon>
        <taxon>Pseudomonadati</taxon>
        <taxon>Bacteroidota</taxon>
        <taxon>Cytophagia</taxon>
        <taxon>Cytophagales</taxon>
        <taxon>Cytophagaceae</taxon>
        <taxon>Spirosoma</taxon>
    </lineage>
</organism>
<dbReference type="RefSeq" id="WP_046574169.1">
    <property type="nucleotide sequence ID" value="NZ_CP010429.1"/>
</dbReference>
<dbReference type="Proteomes" id="UP000033054">
    <property type="component" value="Chromosome"/>
</dbReference>
<evidence type="ECO:0000313" key="3">
    <source>
        <dbReference type="Proteomes" id="UP000033054"/>
    </source>
</evidence>
<accession>A0A0E3ZWF7</accession>
<keyword evidence="1" id="KW-0812">Transmembrane</keyword>
<dbReference type="AlphaFoldDB" id="A0A0E3ZWF7"/>
<name>A0A0E3ZWF7_9BACT</name>
<dbReference type="KEGG" id="srd:SD10_12965"/>
<reference evidence="2 3" key="1">
    <citation type="journal article" date="2014" name="Curr. Microbiol.">
        <title>Spirosoma radiotolerans sp. nov., a gamma-radiation-resistant bacterium isolated from gamma ray-irradiated soil.</title>
        <authorList>
            <person name="Lee J.J."/>
            <person name="Srinivasan S."/>
            <person name="Lim S."/>
            <person name="Joe M."/>
            <person name="Im S."/>
            <person name="Bae S.I."/>
            <person name="Park K.R."/>
            <person name="Han J.H."/>
            <person name="Park S.H."/>
            <person name="Joo B.M."/>
            <person name="Park S.J."/>
            <person name="Kim M.K."/>
        </authorList>
    </citation>
    <scope>NUCLEOTIDE SEQUENCE [LARGE SCALE GENOMIC DNA]</scope>
    <source>
        <strain evidence="2 3">DG5A</strain>
    </source>
</reference>
<evidence type="ECO:0000313" key="2">
    <source>
        <dbReference type="EMBL" id="AKD55674.1"/>
    </source>
</evidence>
<protein>
    <submittedName>
        <fullName evidence="2">Uncharacterized protein</fullName>
    </submittedName>
</protein>
<dbReference type="EMBL" id="CP010429">
    <property type="protein sequence ID" value="AKD55674.1"/>
    <property type="molecule type" value="Genomic_DNA"/>
</dbReference>
<proteinExistence type="predicted"/>
<keyword evidence="1" id="KW-1133">Transmembrane helix</keyword>
<gene>
    <name evidence="2" type="ORF">SD10_12965</name>
</gene>
<sequence>MMPTLLTSCPYDQLSLEQLSDQKLLARRARNQQVGFFILMLIVLTVGMAFVLESYLVAVAGWGLIPAVDDYTKKRKAINLQLQKRHIA</sequence>
<evidence type="ECO:0000256" key="1">
    <source>
        <dbReference type="SAM" id="Phobius"/>
    </source>
</evidence>